<organism evidence="2 3">
    <name type="scientific">Alternaria atra</name>
    <dbReference type="NCBI Taxonomy" id="119953"/>
    <lineage>
        <taxon>Eukaryota</taxon>
        <taxon>Fungi</taxon>
        <taxon>Dikarya</taxon>
        <taxon>Ascomycota</taxon>
        <taxon>Pezizomycotina</taxon>
        <taxon>Dothideomycetes</taxon>
        <taxon>Pleosporomycetidae</taxon>
        <taxon>Pleosporales</taxon>
        <taxon>Pleosporineae</taxon>
        <taxon>Pleosporaceae</taxon>
        <taxon>Alternaria</taxon>
        <taxon>Alternaria sect. Ulocladioides</taxon>
    </lineage>
</organism>
<dbReference type="OrthoDB" id="3673077at2759"/>
<comment type="caution">
    <text evidence="2">The sequence shown here is derived from an EMBL/GenBank/DDBJ whole genome shotgun (WGS) entry which is preliminary data.</text>
</comment>
<evidence type="ECO:0000313" key="2">
    <source>
        <dbReference type="EMBL" id="CAG5161806.1"/>
    </source>
</evidence>
<dbReference type="RefSeq" id="XP_043169655.1">
    <property type="nucleotide sequence ID" value="XM_043313720.1"/>
</dbReference>
<dbReference type="AlphaFoldDB" id="A0A8J2I698"/>
<keyword evidence="3" id="KW-1185">Reference proteome</keyword>
<proteinExistence type="predicted"/>
<evidence type="ECO:0000256" key="1">
    <source>
        <dbReference type="SAM" id="MobiDB-lite"/>
    </source>
</evidence>
<feature type="compositionally biased region" description="Polar residues" evidence="1">
    <location>
        <begin position="46"/>
        <end position="55"/>
    </location>
</feature>
<dbReference type="EMBL" id="CAJRGZ010000019">
    <property type="protein sequence ID" value="CAG5161806.1"/>
    <property type="molecule type" value="Genomic_DNA"/>
</dbReference>
<name>A0A8J2I698_9PLEO</name>
<dbReference type="GeneID" id="67017950"/>
<accession>A0A8J2I698</accession>
<reference evidence="2" key="1">
    <citation type="submission" date="2021-05" db="EMBL/GenBank/DDBJ databases">
        <authorList>
            <person name="Stam R."/>
        </authorList>
    </citation>
    <scope>NUCLEOTIDE SEQUENCE</scope>
    <source>
        <strain evidence="2">CS162</strain>
    </source>
</reference>
<dbReference type="Proteomes" id="UP000676310">
    <property type="component" value="Unassembled WGS sequence"/>
</dbReference>
<feature type="region of interest" description="Disordered" evidence="1">
    <location>
        <begin position="384"/>
        <end position="405"/>
    </location>
</feature>
<gene>
    <name evidence="2" type="ORF">ALTATR162_LOCUS6099</name>
</gene>
<feature type="region of interest" description="Disordered" evidence="1">
    <location>
        <begin position="13"/>
        <end position="71"/>
    </location>
</feature>
<feature type="region of interest" description="Disordered" evidence="1">
    <location>
        <begin position="83"/>
        <end position="109"/>
    </location>
</feature>
<feature type="compositionally biased region" description="Basic and acidic residues" evidence="1">
    <location>
        <begin position="90"/>
        <end position="109"/>
    </location>
</feature>
<sequence>MLMGSYLTPLKQRAIDNDFPKACGMEQKQPKASRRSGSFNPEAPTFSPTIAETSMSAGPAGPTPPTSPRQKVKVPYVFDGMFSSAPTSPHKTDMYVEDSPFRPTRDMRPNYEGYEEFNAVRMTRELPDQKDMPLDSLQKMLRGETNSITMLGSHADLIDHHIALNQDPPGAEFRSGLARDSVKRSMPHPLPNLFSTQRLHSDSNAPGVDELSAGLGLPGIYRRDTNVDSPARSNKSRDSEILSEDLFGKLIGRALDKPLTANALAQYLNGKSASSDDLANLFRGHKGCSHDMYSGGLTGGGHQPMKLVAPPPGFAGERPRGIFTDERSSVNPVAMESSVQQVLIGAAPLGHPRRFSDLQSVSHAQYGSHARGPSRYYRPRALTRTKRTDQGPEPSHADIYPDDASFMPRRPAYQPEPAGVSQGYTPAIAPVRQFHAEDGRVWPTPAEVYRQKPDSPPRRSVFARNAPSVEDCAPELWSPPPAPSMLQYMQQFGEPSHPLALKFSLPAPSPSPPFNIFAGHYPPTNADIHEPDAEMECLLAVLPDIFDLDLPELPCDQRPLTPGQTNGTRYGVEFHDIGLGDRWNCPDAREGEPFRVRPRDHDGWGGWQWAIDKGWGNE</sequence>
<protein>
    <submittedName>
        <fullName evidence="2">Uncharacterized protein</fullName>
    </submittedName>
</protein>
<evidence type="ECO:0000313" key="3">
    <source>
        <dbReference type="Proteomes" id="UP000676310"/>
    </source>
</evidence>